<dbReference type="AlphaFoldDB" id="A0AAD9TWU5"/>
<evidence type="ECO:0000259" key="8">
    <source>
        <dbReference type="Pfam" id="PF12819"/>
    </source>
</evidence>
<gene>
    <name evidence="9" type="ORF">Ddye_024952</name>
</gene>
<feature type="signal peptide" evidence="7">
    <location>
        <begin position="1"/>
        <end position="23"/>
    </location>
</feature>
<feature type="domain" description="Malectin-like" evidence="8">
    <location>
        <begin position="34"/>
        <end position="369"/>
    </location>
</feature>
<dbReference type="Proteomes" id="UP001280121">
    <property type="component" value="Unassembled WGS sequence"/>
</dbReference>
<organism evidence="9 10">
    <name type="scientific">Dipteronia dyeriana</name>
    <dbReference type="NCBI Taxonomy" id="168575"/>
    <lineage>
        <taxon>Eukaryota</taxon>
        <taxon>Viridiplantae</taxon>
        <taxon>Streptophyta</taxon>
        <taxon>Embryophyta</taxon>
        <taxon>Tracheophyta</taxon>
        <taxon>Spermatophyta</taxon>
        <taxon>Magnoliopsida</taxon>
        <taxon>eudicotyledons</taxon>
        <taxon>Gunneridae</taxon>
        <taxon>Pentapetalae</taxon>
        <taxon>rosids</taxon>
        <taxon>malvids</taxon>
        <taxon>Sapindales</taxon>
        <taxon>Sapindaceae</taxon>
        <taxon>Hippocastanoideae</taxon>
        <taxon>Acereae</taxon>
        <taxon>Dipteronia</taxon>
    </lineage>
</organism>
<keyword evidence="10" id="KW-1185">Reference proteome</keyword>
<feature type="chain" id="PRO_5041938124" description="Malectin-like domain-containing protein" evidence="7">
    <location>
        <begin position="24"/>
        <end position="401"/>
    </location>
</feature>
<evidence type="ECO:0000256" key="6">
    <source>
        <dbReference type="SAM" id="Phobius"/>
    </source>
</evidence>
<feature type="transmembrane region" description="Helical" evidence="6">
    <location>
        <begin position="378"/>
        <end position="400"/>
    </location>
</feature>
<name>A0AAD9TWU5_9ROSI</name>
<dbReference type="GO" id="GO:0016020">
    <property type="term" value="C:membrane"/>
    <property type="evidence" value="ECO:0007669"/>
    <property type="project" value="UniProtKB-SubCell"/>
</dbReference>
<evidence type="ECO:0000256" key="2">
    <source>
        <dbReference type="ARBA" id="ARBA00022692"/>
    </source>
</evidence>
<evidence type="ECO:0000256" key="7">
    <source>
        <dbReference type="SAM" id="SignalP"/>
    </source>
</evidence>
<dbReference type="InterPro" id="IPR024788">
    <property type="entry name" value="Malectin-like_Carb-bd_dom"/>
</dbReference>
<evidence type="ECO:0000313" key="10">
    <source>
        <dbReference type="Proteomes" id="UP001280121"/>
    </source>
</evidence>
<sequence length="401" mass="45800">MDHWRLFLSLLYLSALHFLPSSCYRTIGYSRLLIDCGSSNETTTKDRDSITDTWRTDEEFIKSGKNILIAPNQNFNVMNTLRSFPDGNKNCYKLPLNSDDIKYLLRAGFFYGNYDGQSRPPSFKLEIDGNLWANVTTSMSQEDPVYHELVYRVKQDQATLCLVRTSNDEVPFISSIEAVEMDDSNIYRLMENKTALYLHSRINYGANKSVEKLIGRMEEEYDRIWESKEMSEYLNVTAEVIPNDSLLGENDPPWPVMATAIRAKNISDSIYLTVNFSSAQKTQVVAYFVLYFMDPTFFYPPNQTNKVDIYIDSQKLNTTDIPLFGRYDNAYSVVSLYPVRVFGSANVTISSTGNSTLAPVLNAMEVFSVMDVSKGGHMMIGFSIAFYAVLLHICFTILFFY</sequence>
<proteinExistence type="predicted"/>
<evidence type="ECO:0000313" key="9">
    <source>
        <dbReference type="EMBL" id="KAK2643189.1"/>
    </source>
</evidence>
<protein>
    <recommendedName>
        <fullName evidence="8">Malectin-like domain-containing protein</fullName>
    </recommendedName>
</protein>
<accession>A0AAD9TWU5</accession>
<keyword evidence="2 6" id="KW-0812">Transmembrane</keyword>
<keyword evidence="3 7" id="KW-0732">Signal</keyword>
<dbReference type="EMBL" id="JANJYI010000007">
    <property type="protein sequence ID" value="KAK2643189.1"/>
    <property type="molecule type" value="Genomic_DNA"/>
</dbReference>
<dbReference type="PANTHER" id="PTHR45631">
    <property type="entry name" value="OS07G0107800 PROTEIN-RELATED"/>
    <property type="match status" value="1"/>
</dbReference>
<comment type="caution">
    <text evidence="9">The sequence shown here is derived from an EMBL/GenBank/DDBJ whole genome shotgun (WGS) entry which is preliminary data.</text>
</comment>
<reference evidence="9" key="1">
    <citation type="journal article" date="2023" name="Plant J.">
        <title>Genome sequences and population genomics provide insights into the demographic history, inbreeding, and mutation load of two 'living fossil' tree species of Dipteronia.</title>
        <authorList>
            <person name="Feng Y."/>
            <person name="Comes H.P."/>
            <person name="Chen J."/>
            <person name="Zhu S."/>
            <person name="Lu R."/>
            <person name="Zhang X."/>
            <person name="Li P."/>
            <person name="Qiu J."/>
            <person name="Olsen K.M."/>
            <person name="Qiu Y."/>
        </authorList>
    </citation>
    <scope>NUCLEOTIDE SEQUENCE</scope>
    <source>
        <strain evidence="9">KIB01</strain>
    </source>
</reference>
<keyword evidence="5 6" id="KW-0472">Membrane</keyword>
<evidence type="ECO:0000256" key="3">
    <source>
        <dbReference type="ARBA" id="ARBA00022729"/>
    </source>
</evidence>
<evidence type="ECO:0000256" key="1">
    <source>
        <dbReference type="ARBA" id="ARBA00004167"/>
    </source>
</evidence>
<dbReference type="PANTHER" id="PTHR45631:SF44">
    <property type="entry name" value="CARBOHYDRATE-BINDING PROTEIN OF THE ER PROTEIN"/>
    <property type="match status" value="1"/>
</dbReference>
<evidence type="ECO:0000256" key="5">
    <source>
        <dbReference type="ARBA" id="ARBA00023136"/>
    </source>
</evidence>
<keyword evidence="4 6" id="KW-1133">Transmembrane helix</keyword>
<comment type="subcellular location">
    <subcellularLocation>
        <location evidence="1">Membrane</location>
        <topology evidence="1">Single-pass membrane protein</topology>
    </subcellularLocation>
</comment>
<dbReference type="Pfam" id="PF12819">
    <property type="entry name" value="Malectin_like"/>
    <property type="match status" value="1"/>
</dbReference>
<evidence type="ECO:0000256" key="4">
    <source>
        <dbReference type="ARBA" id="ARBA00022989"/>
    </source>
</evidence>